<dbReference type="EC" id="1.1.1.45" evidence="8"/>
<dbReference type="InterPro" id="IPR022694">
    <property type="entry name" value="3-OHacyl-CoA_DH"/>
</dbReference>
<comment type="subcellular location">
    <subcellularLocation>
        <location evidence="1">Cytoplasm</location>
    </subcellularLocation>
</comment>
<evidence type="ECO:0000256" key="4">
    <source>
        <dbReference type="ARBA" id="ARBA00022490"/>
    </source>
</evidence>
<feature type="region of interest" description="Disordered" evidence="10">
    <location>
        <begin position="308"/>
        <end position="342"/>
    </location>
</feature>
<keyword evidence="14" id="KW-1185">Reference proteome</keyword>
<keyword evidence="7" id="KW-0520">NAD</keyword>
<comment type="caution">
    <text evidence="13">The sequence shown here is derived from an EMBL/GenBank/DDBJ whole genome shotgun (WGS) entry which is preliminary data.</text>
</comment>
<keyword evidence="5" id="KW-0597">Phosphoprotein</keyword>
<dbReference type="PANTHER" id="PTHR48075">
    <property type="entry name" value="3-HYDROXYACYL-COA DEHYDROGENASE FAMILY PROTEIN"/>
    <property type="match status" value="1"/>
</dbReference>
<gene>
    <name evidence="13" type="ORF">ABID26_007218</name>
</gene>
<dbReference type="InterPro" id="IPR008927">
    <property type="entry name" value="6-PGluconate_DH-like_C_sf"/>
</dbReference>
<dbReference type="PIRSF" id="PIRSF000105">
    <property type="entry name" value="HCDH"/>
    <property type="match status" value="1"/>
</dbReference>
<evidence type="ECO:0000256" key="6">
    <source>
        <dbReference type="ARBA" id="ARBA00023002"/>
    </source>
</evidence>
<evidence type="ECO:0000256" key="8">
    <source>
        <dbReference type="ARBA" id="ARBA00038962"/>
    </source>
</evidence>
<proteinExistence type="inferred from homology"/>
<name>A0ABV2I4F0_9HYPH</name>
<dbReference type="EMBL" id="JBEPLM010000031">
    <property type="protein sequence ID" value="MET3597792.1"/>
    <property type="molecule type" value="Genomic_DNA"/>
</dbReference>
<evidence type="ECO:0000256" key="5">
    <source>
        <dbReference type="ARBA" id="ARBA00022553"/>
    </source>
</evidence>
<comment type="subunit">
    <text evidence="3">Homodimer.</text>
</comment>
<dbReference type="GO" id="GO:0008691">
    <property type="term" value="F:3-hydroxybutyryl-CoA dehydrogenase activity"/>
    <property type="evidence" value="ECO:0007669"/>
    <property type="project" value="UniProtKB-EC"/>
</dbReference>
<dbReference type="InterPro" id="IPR006108">
    <property type="entry name" value="3HC_DH_C"/>
</dbReference>
<dbReference type="InterPro" id="IPR036291">
    <property type="entry name" value="NAD(P)-bd_dom_sf"/>
</dbReference>
<reference evidence="13 14" key="1">
    <citation type="submission" date="2024-06" db="EMBL/GenBank/DDBJ databases">
        <title>Genomic Encyclopedia of Type Strains, Phase IV (KMG-IV): sequencing the most valuable type-strain genomes for metagenomic binning, comparative biology and taxonomic classification.</title>
        <authorList>
            <person name="Goeker M."/>
        </authorList>
    </citation>
    <scope>NUCLEOTIDE SEQUENCE [LARGE SCALE GENOMIC DNA]</scope>
    <source>
        <strain evidence="13 14">DSM 29846</strain>
    </source>
</reference>
<organism evidence="13 14">
    <name type="scientific">Mesorhizobium shonense</name>
    <dbReference type="NCBI Taxonomy" id="1209948"/>
    <lineage>
        <taxon>Bacteria</taxon>
        <taxon>Pseudomonadati</taxon>
        <taxon>Pseudomonadota</taxon>
        <taxon>Alphaproteobacteria</taxon>
        <taxon>Hyphomicrobiales</taxon>
        <taxon>Phyllobacteriaceae</taxon>
        <taxon>Mesorhizobium</taxon>
    </lineage>
</organism>
<feature type="domain" description="3-hydroxyacyl-CoA dehydrogenase NAD binding" evidence="12">
    <location>
        <begin position="9"/>
        <end position="183"/>
    </location>
</feature>
<evidence type="ECO:0000313" key="13">
    <source>
        <dbReference type="EMBL" id="MET3597792.1"/>
    </source>
</evidence>
<evidence type="ECO:0000256" key="7">
    <source>
        <dbReference type="ARBA" id="ARBA00023027"/>
    </source>
</evidence>
<dbReference type="Gene3D" id="1.10.1040.10">
    <property type="entry name" value="N-(1-d-carboxylethyl)-l-norvaline Dehydrogenase, domain 2"/>
    <property type="match status" value="1"/>
</dbReference>
<dbReference type="SUPFAM" id="SSF51735">
    <property type="entry name" value="NAD(P)-binding Rossmann-fold domains"/>
    <property type="match status" value="1"/>
</dbReference>
<dbReference type="Pfam" id="PF02737">
    <property type="entry name" value="3HCDH_N"/>
    <property type="match status" value="1"/>
</dbReference>
<evidence type="ECO:0000256" key="1">
    <source>
        <dbReference type="ARBA" id="ARBA00004496"/>
    </source>
</evidence>
<dbReference type="Proteomes" id="UP001549036">
    <property type="component" value="Unassembled WGS sequence"/>
</dbReference>
<dbReference type="Gene3D" id="3.40.50.720">
    <property type="entry name" value="NAD(P)-binding Rossmann-like Domain"/>
    <property type="match status" value="1"/>
</dbReference>
<evidence type="ECO:0000256" key="3">
    <source>
        <dbReference type="ARBA" id="ARBA00011738"/>
    </source>
</evidence>
<evidence type="ECO:0000259" key="12">
    <source>
        <dbReference type="Pfam" id="PF02737"/>
    </source>
</evidence>
<accession>A0ABV2I4F0</accession>
<keyword evidence="4" id="KW-0963">Cytoplasm</keyword>
<feature type="domain" description="3-hydroxyacyl-CoA dehydrogenase C-terminal" evidence="11">
    <location>
        <begin position="189"/>
        <end position="287"/>
    </location>
</feature>
<evidence type="ECO:0000256" key="9">
    <source>
        <dbReference type="ARBA" id="ARBA00042709"/>
    </source>
</evidence>
<comment type="similarity">
    <text evidence="2">Belongs to the 3-hydroxyacyl-CoA dehydrogenase family.</text>
</comment>
<dbReference type="InterPro" id="IPR006176">
    <property type="entry name" value="3-OHacyl-CoA_DH_NAD-bd"/>
</dbReference>
<keyword evidence="6 13" id="KW-0560">Oxidoreductase</keyword>
<dbReference type="SUPFAM" id="SSF48179">
    <property type="entry name" value="6-phosphogluconate dehydrogenase C-terminal domain-like"/>
    <property type="match status" value="1"/>
</dbReference>
<sequence length="342" mass="36398">MNASGLGTMAVIGNGVIGHGIAEVFAKAGWDVCLIGRSQDSLKGALQQIGASLNEFVQAELLSTSSAKSAAARIRTSTELQAAAAAEFVIEAVPEDMELKLDIFSKLDGICRSDALLATSSGHPASCVDKCVEHRERVIAAHFWYPPQLLPLVEVCGSGATTKAVVVRTCAILGGIGMKPVVIDCEVPGFIGNRIQFAALREAWALWAAGVASAEAIDSVIRYSIGRRLAVTGPIESADLGGLDTMYHFARFLLPSLDTSSEPPEQVAALVRGRHCGVPSGKGVYDWFERDGSGLLSARRRELMRWLQMDQKGRDPDKAPTPVPQISASGTKPRGSDEDRLD</sequence>
<evidence type="ECO:0000256" key="10">
    <source>
        <dbReference type="SAM" id="MobiDB-lite"/>
    </source>
</evidence>
<dbReference type="InterPro" id="IPR013328">
    <property type="entry name" value="6PGD_dom2"/>
</dbReference>
<protein>
    <recommendedName>
        <fullName evidence="9">L-gulonate 3-dehydrogenase</fullName>
        <ecNumber evidence="8">1.1.1.45</ecNumber>
    </recommendedName>
    <alternativeName>
        <fullName evidence="9">L-gulonate 3-dehydrogenase</fullName>
    </alternativeName>
</protein>
<dbReference type="Pfam" id="PF00725">
    <property type="entry name" value="3HCDH"/>
    <property type="match status" value="1"/>
</dbReference>
<dbReference type="RefSeq" id="WP_354418174.1">
    <property type="nucleotide sequence ID" value="NZ_JBEPLM010000031.1"/>
</dbReference>
<evidence type="ECO:0000313" key="14">
    <source>
        <dbReference type="Proteomes" id="UP001549036"/>
    </source>
</evidence>
<dbReference type="PANTHER" id="PTHR48075:SF1">
    <property type="entry name" value="LAMBDA-CRYSTALLIN HOMOLOG"/>
    <property type="match status" value="1"/>
</dbReference>
<evidence type="ECO:0000256" key="2">
    <source>
        <dbReference type="ARBA" id="ARBA00009463"/>
    </source>
</evidence>
<evidence type="ECO:0000259" key="11">
    <source>
        <dbReference type="Pfam" id="PF00725"/>
    </source>
</evidence>